<dbReference type="RefSeq" id="XP_037142442.1">
    <property type="nucleotide sequence ID" value="XM_037286547.1"/>
</dbReference>
<dbReference type="PANTHER" id="PTHR10794">
    <property type="entry name" value="ABHYDROLASE DOMAIN-CONTAINING PROTEIN"/>
    <property type="match status" value="1"/>
</dbReference>
<sequence length="441" mass="50147">MAFKDYLPNCLRVHQVRPDHPLEWQDDSGNKKVTLDSLIDENCQEFSDNASAYLNPMLLNGHMQTAYAAFKPFETVDRVFYKRLILTYRDQGEGSVDIAVKSLEKSDYIPRNQSKFKLPSNYSFFEANDPRLYSNDDKPMVIILHGLTGGSAESYARTLVNRITAGYNFEACVFNARGCCNSCLTTPQMYNGGWTNDIRQCVNDLKSRFPNRKFYMVGFSLGASIMSNYIGEQGDKSEIECAVALGNPWDLCHSSYYINNTRMGSHFYSPALAKNLVDLAQKHIDVLKESPTLGQAYKEHIIRAPKTVEEFDNLFTAPMFGYNTATEYYRNASSCNRLLSIRTPFLAINAIDDPIVGFESLPEYEVKANPYVLMLKTTKGGHVAWFSDKHGKRWYTDPLCRFLSAFHKEVVLRSLKPKINEKLLPTNIVGPVMTTYGDYYV</sequence>
<dbReference type="InterPro" id="IPR000073">
    <property type="entry name" value="AB_hydrolase_1"/>
</dbReference>
<evidence type="ECO:0000313" key="6">
    <source>
        <dbReference type="EMBL" id="QLG70714.1"/>
    </source>
</evidence>
<organism evidence="6 7">
    <name type="scientific">Zygotorulaspora mrakii</name>
    <name type="common">Zygosaccharomyces mrakii</name>
    <dbReference type="NCBI Taxonomy" id="42260"/>
    <lineage>
        <taxon>Eukaryota</taxon>
        <taxon>Fungi</taxon>
        <taxon>Dikarya</taxon>
        <taxon>Ascomycota</taxon>
        <taxon>Saccharomycotina</taxon>
        <taxon>Saccharomycetes</taxon>
        <taxon>Saccharomycetales</taxon>
        <taxon>Saccharomycetaceae</taxon>
        <taxon>Zygotorulaspora</taxon>
    </lineage>
</organism>
<feature type="active site" description="Charge relay system" evidence="4">
    <location>
        <position position="220"/>
    </location>
</feature>
<dbReference type="AlphaFoldDB" id="A0A7H9AXA3"/>
<feature type="active site" description="Charge relay system" evidence="4">
    <location>
        <position position="382"/>
    </location>
</feature>
<feature type="active site" description="Charge relay system" evidence="4">
    <location>
        <position position="353"/>
    </location>
</feature>
<dbReference type="GO" id="GO:0051793">
    <property type="term" value="P:medium-chain fatty acid catabolic process"/>
    <property type="evidence" value="ECO:0007669"/>
    <property type="project" value="TreeGrafter"/>
</dbReference>
<evidence type="ECO:0000313" key="7">
    <source>
        <dbReference type="Proteomes" id="UP000509704"/>
    </source>
</evidence>
<dbReference type="OrthoDB" id="5954035at2759"/>
<evidence type="ECO:0000256" key="4">
    <source>
        <dbReference type="PIRSR" id="PIRSR005211-1"/>
    </source>
</evidence>
<feature type="domain" description="AB hydrolase-1" evidence="5">
    <location>
        <begin position="139"/>
        <end position="384"/>
    </location>
</feature>
<accession>A0A7H9AXA3</accession>
<evidence type="ECO:0000256" key="2">
    <source>
        <dbReference type="ARBA" id="ARBA00022487"/>
    </source>
</evidence>
<evidence type="ECO:0000256" key="3">
    <source>
        <dbReference type="ARBA" id="ARBA00022801"/>
    </source>
</evidence>
<dbReference type="InterPro" id="IPR012020">
    <property type="entry name" value="ABHD4"/>
</dbReference>
<dbReference type="Pfam" id="PF00561">
    <property type="entry name" value="Abhydrolase_1"/>
    <property type="match status" value="1"/>
</dbReference>
<dbReference type="GeneID" id="59234350"/>
<dbReference type="Gene3D" id="3.40.50.1820">
    <property type="entry name" value="alpha/beta hydrolase"/>
    <property type="match status" value="1"/>
</dbReference>
<comment type="similarity">
    <text evidence="1">Belongs to the AB hydrolase superfamily. AB hydrolase 4 family.</text>
</comment>
<dbReference type="SUPFAM" id="SSF53474">
    <property type="entry name" value="alpha/beta-Hydrolases"/>
    <property type="match status" value="1"/>
</dbReference>
<dbReference type="GO" id="GO:0008126">
    <property type="term" value="F:acetylesterase activity"/>
    <property type="evidence" value="ECO:0007669"/>
    <property type="project" value="TreeGrafter"/>
</dbReference>
<reference evidence="6 7" key="1">
    <citation type="submission" date="2020-07" db="EMBL/GenBank/DDBJ databases">
        <title>The yeast mating-type switching endonuclease HO is a domesticated member of an unorthodox homing genetic element family.</title>
        <authorList>
            <person name="Coughlan A.Y."/>
            <person name="Lombardi L."/>
            <person name="Braun-Galleani S."/>
            <person name="Martos A.R."/>
            <person name="Galeote V."/>
            <person name="Bigey F."/>
            <person name="Dequin S."/>
            <person name="Byrne K.P."/>
            <person name="Wolfe K.H."/>
        </authorList>
    </citation>
    <scope>NUCLEOTIDE SEQUENCE [LARGE SCALE GENOMIC DNA]</scope>
    <source>
        <strain evidence="6 7">NRRL Y-6702</strain>
    </source>
</reference>
<protein>
    <recommendedName>
        <fullName evidence="5">AB hydrolase-1 domain-containing protein</fullName>
    </recommendedName>
</protein>
<gene>
    <name evidence="6" type="ORF">HG535_0A06560</name>
</gene>
<dbReference type="PIRSF" id="PIRSF005211">
    <property type="entry name" value="Ab_hydro_YheT"/>
    <property type="match status" value="1"/>
</dbReference>
<dbReference type="GO" id="GO:0047372">
    <property type="term" value="F:monoacylglycerol lipase activity"/>
    <property type="evidence" value="ECO:0007669"/>
    <property type="project" value="TreeGrafter"/>
</dbReference>
<dbReference type="PROSITE" id="PS01133">
    <property type="entry name" value="UPF0017"/>
    <property type="match status" value="1"/>
</dbReference>
<evidence type="ECO:0000256" key="1">
    <source>
        <dbReference type="ARBA" id="ARBA00010884"/>
    </source>
</evidence>
<dbReference type="PANTHER" id="PTHR10794:SF63">
    <property type="entry name" value="ALPHA_BETA HYDROLASE 1, ISOFORM A"/>
    <property type="match status" value="1"/>
</dbReference>
<keyword evidence="3" id="KW-0378">Hydrolase</keyword>
<proteinExistence type="inferred from homology"/>
<evidence type="ECO:0000259" key="5">
    <source>
        <dbReference type="Pfam" id="PF00561"/>
    </source>
</evidence>
<keyword evidence="2" id="KW-0719">Serine esterase</keyword>
<keyword evidence="7" id="KW-1185">Reference proteome</keyword>
<dbReference type="GO" id="GO:0051792">
    <property type="term" value="P:medium-chain fatty acid biosynthetic process"/>
    <property type="evidence" value="ECO:0007669"/>
    <property type="project" value="TreeGrafter"/>
</dbReference>
<dbReference type="KEGG" id="zmk:HG535_0A06560"/>
<dbReference type="EMBL" id="CP058604">
    <property type="protein sequence ID" value="QLG70714.1"/>
    <property type="molecule type" value="Genomic_DNA"/>
</dbReference>
<dbReference type="InterPro" id="IPR029058">
    <property type="entry name" value="AB_hydrolase_fold"/>
</dbReference>
<dbReference type="Proteomes" id="UP000509704">
    <property type="component" value="Chromosome 1"/>
</dbReference>
<name>A0A7H9AXA3_ZYGMR</name>
<dbReference type="InterPro" id="IPR000952">
    <property type="entry name" value="AB_hydrolase_4_CS"/>
</dbReference>
<dbReference type="InterPro" id="IPR050960">
    <property type="entry name" value="AB_hydrolase_4_sf"/>
</dbReference>